<dbReference type="PROSITE" id="PS50026">
    <property type="entry name" value="EGF_3"/>
    <property type="match status" value="1"/>
</dbReference>
<dbReference type="InterPro" id="IPR000742">
    <property type="entry name" value="EGF"/>
</dbReference>
<dbReference type="PANTHER" id="PTHR21301:SF10">
    <property type="entry name" value="REVERSE TRANSCRIPTASE DOMAIN-CONTAINING PROTEIN"/>
    <property type="match status" value="1"/>
</dbReference>
<dbReference type="AlphaFoldDB" id="A0AA88YSN4"/>
<name>A0AA88YSN4_PINIB</name>
<accession>A0AA88YSN4</accession>
<feature type="signal peptide" evidence="2">
    <location>
        <begin position="1"/>
        <end position="19"/>
    </location>
</feature>
<dbReference type="Gene3D" id="2.10.25.10">
    <property type="entry name" value="Laminin"/>
    <property type="match status" value="1"/>
</dbReference>
<evidence type="ECO:0000256" key="1">
    <source>
        <dbReference type="PROSITE-ProRule" id="PRU00076"/>
    </source>
</evidence>
<dbReference type="SMART" id="SM00181">
    <property type="entry name" value="EGF"/>
    <property type="match status" value="2"/>
</dbReference>
<keyword evidence="2" id="KW-0732">Signal</keyword>
<keyword evidence="1" id="KW-0245">EGF-like domain</keyword>
<comment type="caution">
    <text evidence="1">Lacks conserved residue(s) required for the propagation of feature annotation.</text>
</comment>
<comment type="caution">
    <text evidence="4">The sequence shown here is derived from an EMBL/GenBank/DDBJ whole genome shotgun (WGS) entry which is preliminary data.</text>
</comment>
<dbReference type="PROSITE" id="PS51257">
    <property type="entry name" value="PROKAR_LIPOPROTEIN"/>
    <property type="match status" value="1"/>
</dbReference>
<evidence type="ECO:0000313" key="5">
    <source>
        <dbReference type="Proteomes" id="UP001186944"/>
    </source>
</evidence>
<evidence type="ECO:0000256" key="2">
    <source>
        <dbReference type="SAM" id="SignalP"/>
    </source>
</evidence>
<evidence type="ECO:0000259" key="3">
    <source>
        <dbReference type="PROSITE" id="PS50026"/>
    </source>
</evidence>
<gene>
    <name evidence="4" type="ORF">FSP39_015242</name>
</gene>
<proteinExistence type="predicted"/>
<feature type="domain" description="EGF-like" evidence="3">
    <location>
        <begin position="61"/>
        <end position="93"/>
    </location>
</feature>
<dbReference type="Proteomes" id="UP001186944">
    <property type="component" value="Unassembled WGS sequence"/>
</dbReference>
<dbReference type="PANTHER" id="PTHR21301">
    <property type="entry name" value="REVERSE TRANSCRIPTASE"/>
    <property type="match status" value="1"/>
</dbReference>
<sequence length="473" mass="52723">MIRLSALVTIAITVSLVSCSFDCNNPGYSCRQGKCHYFGVCECPNQFVGVDCSIPRANVTTGAACSVTCHNNGICYNGNMCACTADYTGELCHHQTTGARCTFDAVVYEAYRPTGFEGETYLKQSRSCKLLETHSDVPGMRKFERKIFHADTSECAPQKVLDLPNPGDVTYEADLISSYKYNSWSLRDTVDNVKCQSKQTLLGISKDAPDSLFPIKMSARDGSSSNVQATTQNAPIALLFAPQNIPDVKGALVDYLEVYSINSTSKAMKSVVLVDNGWTNCAPLLADIFLYSYEAEFIQSLVAEGKTYLASDFNFTYRYIDDVLSINNPKFADYLSSIYPSELEVEETTETNYSASYLDIMLSYNTHGHLNTSLYDKRDDFNFSITSFPFLSSIIPSSPAYGVFISQLIRYARASTKYSDFVLRARRLSDKLLSQGYVCDRLTSSLRKFYGRYSELVIHYDVPLSRMMGDILS</sequence>
<dbReference type="EMBL" id="VSWD01000003">
    <property type="protein sequence ID" value="KAK3106211.1"/>
    <property type="molecule type" value="Genomic_DNA"/>
</dbReference>
<reference evidence="4" key="1">
    <citation type="submission" date="2019-08" db="EMBL/GenBank/DDBJ databases">
        <title>The improved chromosome-level genome for the pearl oyster Pinctada fucata martensii using PacBio sequencing and Hi-C.</title>
        <authorList>
            <person name="Zheng Z."/>
        </authorList>
    </citation>
    <scope>NUCLEOTIDE SEQUENCE</scope>
    <source>
        <strain evidence="4">ZZ-2019</strain>
        <tissue evidence="4">Adductor muscle</tissue>
    </source>
</reference>
<feature type="chain" id="PRO_5041688402" description="EGF-like domain-containing protein" evidence="2">
    <location>
        <begin position="20"/>
        <end position="473"/>
    </location>
</feature>
<feature type="disulfide bond" evidence="1">
    <location>
        <begin position="65"/>
        <end position="75"/>
    </location>
</feature>
<organism evidence="4 5">
    <name type="scientific">Pinctada imbricata</name>
    <name type="common">Atlantic pearl-oyster</name>
    <name type="synonym">Pinctada martensii</name>
    <dbReference type="NCBI Taxonomy" id="66713"/>
    <lineage>
        <taxon>Eukaryota</taxon>
        <taxon>Metazoa</taxon>
        <taxon>Spiralia</taxon>
        <taxon>Lophotrochozoa</taxon>
        <taxon>Mollusca</taxon>
        <taxon>Bivalvia</taxon>
        <taxon>Autobranchia</taxon>
        <taxon>Pteriomorphia</taxon>
        <taxon>Pterioida</taxon>
        <taxon>Pterioidea</taxon>
        <taxon>Pteriidae</taxon>
        <taxon>Pinctada</taxon>
    </lineage>
</organism>
<keyword evidence="5" id="KW-1185">Reference proteome</keyword>
<protein>
    <recommendedName>
        <fullName evidence="3">EGF-like domain-containing protein</fullName>
    </recommendedName>
</protein>
<keyword evidence="1" id="KW-1015">Disulfide bond</keyword>
<feature type="disulfide bond" evidence="1">
    <location>
        <begin position="83"/>
        <end position="92"/>
    </location>
</feature>
<evidence type="ECO:0000313" key="4">
    <source>
        <dbReference type="EMBL" id="KAK3106211.1"/>
    </source>
</evidence>
<dbReference type="PROSITE" id="PS00022">
    <property type="entry name" value="EGF_1"/>
    <property type="match status" value="1"/>
</dbReference>